<organism evidence="3 4">
    <name type="scientific">Parascaris equorum</name>
    <name type="common">Equine roundworm</name>
    <dbReference type="NCBI Taxonomy" id="6256"/>
    <lineage>
        <taxon>Eukaryota</taxon>
        <taxon>Metazoa</taxon>
        <taxon>Ecdysozoa</taxon>
        <taxon>Nematoda</taxon>
        <taxon>Chromadorea</taxon>
        <taxon>Rhabditida</taxon>
        <taxon>Spirurina</taxon>
        <taxon>Ascaridomorpha</taxon>
        <taxon>Ascaridoidea</taxon>
        <taxon>Ascarididae</taxon>
        <taxon>Parascaris</taxon>
    </lineage>
</organism>
<evidence type="ECO:0000256" key="1">
    <source>
        <dbReference type="ARBA" id="ARBA00022598"/>
    </source>
</evidence>
<evidence type="ECO:0000313" key="3">
    <source>
        <dbReference type="Proteomes" id="UP000887564"/>
    </source>
</evidence>
<proteinExistence type="predicted"/>
<dbReference type="InterPro" id="IPR012308">
    <property type="entry name" value="DNA_ligase_ATP-dep_N"/>
</dbReference>
<dbReference type="GO" id="GO:0006310">
    <property type="term" value="P:DNA recombination"/>
    <property type="evidence" value="ECO:0007669"/>
    <property type="project" value="InterPro"/>
</dbReference>
<dbReference type="WBParaSite" id="PEQ_0000524501-mRNA-1">
    <property type="protein sequence ID" value="PEQ_0000524501-mRNA-1"/>
    <property type="gene ID" value="PEQ_0000524501"/>
</dbReference>
<accession>A0A914RG02</accession>
<dbReference type="GO" id="GO:0003677">
    <property type="term" value="F:DNA binding"/>
    <property type="evidence" value="ECO:0007669"/>
    <property type="project" value="InterPro"/>
</dbReference>
<feature type="domain" description="DNA ligase ATP-dependent N-terminal" evidence="2">
    <location>
        <begin position="3"/>
        <end position="77"/>
    </location>
</feature>
<keyword evidence="1" id="KW-0436">Ligase</keyword>
<evidence type="ECO:0000259" key="2">
    <source>
        <dbReference type="Pfam" id="PF04675"/>
    </source>
</evidence>
<evidence type="ECO:0000313" key="4">
    <source>
        <dbReference type="WBParaSite" id="PEQ_0000524501-mRNA-1"/>
    </source>
</evidence>
<name>A0A914RG02_PAREQ</name>
<dbReference type="AlphaFoldDB" id="A0A914RG02"/>
<reference evidence="4" key="1">
    <citation type="submission" date="2022-11" db="UniProtKB">
        <authorList>
            <consortium name="WormBaseParasite"/>
        </authorList>
    </citation>
    <scope>IDENTIFICATION</scope>
</reference>
<dbReference type="GO" id="GO:0006281">
    <property type="term" value="P:DNA repair"/>
    <property type="evidence" value="ECO:0007669"/>
    <property type="project" value="InterPro"/>
</dbReference>
<protein>
    <submittedName>
        <fullName evidence="4">DNA ligase ATP-dependent N-terminal domain-containing protein</fullName>
    </submittedName>
</protein>
<dbReference type="Gene3D" id="1.10.3260.10">
    <property type="entry name" value="DNA ligase, ATP-dependent, N-terminal domain"/>
    <property type="match status" value="1"/>
</dbReference>
<dbReference type="InterPro" id="IPR036599">
    <property type="entry name" value="DNA_ligase_N_sf"/>
</dbReference>
<dbReference type="GO" id="GO:0003910">
    <property type="term" value="F:DNA ligase (ATP) activity"/>
    <property type="evidence" value="ECO:0007669"/>
    <property type="project" value="InterPro"/>
</dbReference>
<dbReference type="Proteomes" id="UP000887564">
    <property type="component" value="Unplaced"/>
</dbReference>
<sequence>FDSFKLFCKLCEVLASVSKYTDKSTAVNIYSFVCSLSDGYDGDMLLLVRMLLPSTDQRVFNLKEKQLIKLFSNVCSIRILVSMSFLNTFESSCNTPVGIF</sequence>
<dbReference type="Pfam" id="PF04675">
    <property type="entry name" value="DNA_ligase_A_N"/>
    <property type="match status" value="1"/>
</dbReference>
<keyword evidence="3" id="KW-1185">Reference proteome</keyword>